<feature type="region of interest" description="Disordered" evidence="1">
    <location>
        <begin position="278"/>
        <end position="325"/>
    </location>
</feature>
<feature type="region of interest" description="Disordered" evidence="1">
    <location>
        <begin position="121"/>
        <end position="209"/>
    </location>
</feature>
<reference evidence="2 3" key="1">
    <citation type="submission" date="2009-11" db="EMBL/GenBank/DDBJ databases">
        <title>Annotation of Allomyces macrogynus ATCC 38327.</title>
        <authorList>
            <consortium name="The Broad Institute Genome Sequencing Platform"/>
            <person name="Russ C."/>
            <person name="Cuomo C."/>
            <person name="Burger G."/>
            <person name="Gray M.W."/>
            <person name="Holland P.W.H."/>
            <person name="King N."/>
            <person name="Lang F.B.F."/>
            <person name="Roger A.J."/>
            <person name="Ruiz-Trillo I."/>
            <person name="Young S.K."/>
            <person name="Zeng Q."/>
            <person name="Gargeya S."/>
            <person name="Fitzgerald M."/>
            <person name="Haas B."/>
            <person name="Abouelleil A."/>
            <person name="Alvarado L."/>
            <person name="Arachchi H.M."/>
            <person name="Berlin A."/>
            <person name="Chapman S.B."/>
            <person name="Gearin G."/>
            <person name="Goldberg J."/>
            <person name="Griggs A."/>
            <person name="Gujja S."/>
            <person name="Hansen M."/>
            <person name="Heiman D."/>
            <person name="Howarth C."/>
            <person name="Larimer J."/>
            <person name="Lui A."/>
            <person name="MacDonald P.J.P."/>
            <person name="McCowen C."/>
            <person name="Montmayeur A."/>
            <person name="Murphy C."/>
            <person name="Neiman D."/>
            <person name="Pearson M."/>
            <person name="Priest M."/>
            <person name="Roberts A."/>
            <person name="Saif S."/>
            <person name="Shea T."/>
            <person name="Sisk P."/>
            <person name="Stolte C."/>
            <person name="Sykes S."/>
            <person name="Wortman J."/>
            <person name="Nusbaum C."/>
            <person name="Birren B."/>
        </authorList>
    </citation>
    <scope>NUCLEOTIDE SEQUENCE [LARGE SCALE GENOMIC DNA]</scope>
    <source>
        <strain evidence="2 3">ATCC 38327</strain>
    </source>
</reference>
<proteinExistence type="predicted"/>
<protein>
    <submittedName>
        <fullName evidence="2">Uncharacterized protein</fullName>
    </submittedName>
</protein>
<dbReference type="EMBL" id="GG745328">
    <property type="protein sequence ID" value="KNE54209.1"/>
    <property type="molecule type" value="Genomic_DNA"/>
</dbReference>
<organism evidence="2 3">
    <name type="scientific">Allomyces macrogynus (strain ATCC 38327)</name>
    <name type="common">Allomyces javanicus var. macrogynus</name>
    <dbReference type="NCBI Taxonomy" id="578462"/>
    <lineage>
        <taxon>Eukaryota</taxon>
        <taxon>Fungi</taxon>
        <taxon>Fungi incertae sedis</taxon>
        <taxon>Blastocladiomycota</taxon>
        <taxon>Blastocladiomycetes</taxon>
        <taxon>Blastocladiales</taxon>
        <taxon>Blastocladiaceae</taxon>
        <taxon>Allomyces</taxon>
    </lineage>
</organism>
<accession>A0A0L0RVN7</accession>
<feature type="compositionally biased region" description="Polar residues" evidence="1">
    <location>
        <begin position="244"/>
        <end position="257"/>
    </location>
</feature>
<gene>
    <name evidence="2" type="ORF">AMAG_00201</name>
</gene>
<reference evidence="3" key="2">
    <citation type="submission" date="2009-11" db="EMBL/GenBank/DDBJ databases">
        <title>The Genome Sequence of Allomyces macrogynus strain ATCC 38327.</title>
        <authorList>
            <consortium name="The Broad Institute Genome Sequencing Platform"/>
            <person name="Russ C."/>
            <person name="Cuomo C."/>
            <person name="Shea T."/>
            <person name="Young S.K."/>
            <person name="Zeng Q."/>
            <person name="Koehrsen M."/>
            <person name="Haas B."/>
            <person name="Borodovsky M."/>
            <person name="Guigo R."/>
            <person name="Alvarado L."/>
            <person name="Berlin A."/>
            <person name="Borenstein D."/>
            <person name="Chen Z."/>
            <person name="Engels R."/>
            <person name="Freedman E."/>
            <person name="Gellesch M."/>
            <person name="Goldberg J."/>
            <person name="Griggs A."/>
            <person name="Gujja S."/>
            <person name="Heiman D."/>
            <person name="Hepburn T."/>
            <person name="Howarth C."/>
            <person name="Jen D."/>
            <person name="Larson L."/>
            <person name="Lewis B."/>
            <person name="Mehta T."/>
            <person name="Park D."/>
            <person name="Pearson M."/>
            <person name="Roberts A."/>
            <person name="Saif S."/>
            <person name="Shenoy N."/>
            <person name="Sisk P."/>
            <person name="Stolte C."/>
            <person name="Sykes S."/>
            <person name="Walk T."/>
            <person name="White J."/>
            <person name="Yandava C."/>
            <person name="Burger G."/>
            <person name="Gray M.W."/>
            <person name="Holland P.W.H."/>
            <person name="King N."/>
            <person name="Lang F.B.F."/>
            <person name="Roger A.J."/>
            <person name="Ruiz-Trillo I."/>
            <person name="Lander E."/>
            <person name="Nusbaum C."/>
        </authorList>
    </citation>
    <scope>NUCLEOTIDE SEQUENCE [LARGE SCALE GENOMIC DNA]</scope>
    <source>
        <strain evidence="3">ATCC 38327</strain>
    </source>
</reference>
<dbReference type="Proteomes" id="UP000054350">
    <property type="component" value="Unassembled WGS sequence"/>
</dbReference>
<evidence type="ECO:0000313" key="3">
    <source>
        <dbReference type="Proteomes" id="UP000054350"/>
    </source>
</evidence>
<dbReference type="VEuPathDB" id="FungiDB:AMAG_00201"/>
<feature type="compositionally biased region" description="Polar residues" evidence="1">
    <location>
        <begin position="121"/>
        <end position="132"/>
    </location>
</feature>
<name>A0A0L0RVN7_ALLM3</name>
<keyword evidence="3" id="KW-1185">Reference proteome</keyword>
<feature type="compositionally biased region" description="Polar residues" evidence="1">
    <location>
        <begin position="284"/>
        <end position="298"/>
    </location>
</feature>
<dbReference type="OrthoDB" id="5593052at2759"/>
<evidence type="ECO:0000256" key="1">
    <source>
        <dbReference type="SAM" id="MobiDB-lite"/>
    </source>
</evidence>
<dbReference type="AlphaFoldDB" id="A0A0L0RVN7"/>
<evidence type="ECO:0000313" key="2">
    <source>
        <dbReference type="EMBL" id="KNE54209.1"/>
    </source>
</evidence>
<feature type="compositionally biased region" description="Low complexity" evidence="1">
    <location>
        <begin position="230"/>
        <end position="243"/>
    </location>
</feature>
<sequence length="388" mass="39821">MDVAKLLPSELLRDQFSAPGADPWTPPQAVREAAAAAADTPWMPTTSRPAAPYFASALLPKNPSAARMPVGAGGTGSAADANLMAMMMSMDPAFMERMAGMYLDADHGRPHVHGVDPNAMHRQQQAPRSRTFTAPVGLGLGGTPGSAAIPIRAPPPASGSGNAASRVSFAGGRAGQQQPAPIERPAPMRQQQQGAGGARPREDSGTASMFTGRSALMGSTVGGAANSFDPAASAGRRAGGPSSTAPSAHGSRTSSMYGQVDDLYSDPYAAQYAFQQSIPQQQQGGSAWSGRSSRTTSHAAPPPPPPPAAVQDPHARHRTGTGSNYTPAEMAAAFAAQYGMPAMDPANDYEALARMTQLPRSRMPSVAITNTVGGVADGGGDAEQEPIR</sequence>
<feature type="region of interest" description="Disordered" evidence="1">
    <location>
        <begin position="228"/>
        <end position="259"/>
    </location>
</feature>